<accession>A0A165H5M5</accession>
<feature type="region of interest" description="Disordered" evidence="1">
    <location>
        <begin position="1"/>
        <end position="100"/>
    </location>
</feature>
<sequence length="302" mass="33151">MSSYHYGSHSHYSQPTPTYPATQPYAAHASGQVGLSQHYHPSHPPVAHHAHSVPLPITGPPASRQPVRKPSFTPEIEYGGRTPRPHDAARPPQPRVAAPPHVAPGTFAIITLDHTWLREVFGHDVANMNRYASMFFLVIVHECVGPEISFMFVWKHPPGQAEARLNLPLKPMPHHRVRINAQDYRWVNVPSYPFTHNMAVPGPVLDCIWTSPPVKVIAKTVSLTSTAVSLGSYISTLQKCATEDLLAQGLQWMHKPGSAVATAHTGYIDDARVNITTDIHALAGRLPTDPGELLRLLNSARG</sequence>
<evidence type="ECO:0000313" key="2">
    <source>
        <dbReference type="EMBL" id="KZV91487.1"/>
    </source>
</evidence>
<evidence type="ECO:0000256" key="1">
    <source>
        <dbReference type="SAM" id="MobiDB-lite"/>
    </source>
</evidence>
<organism evidence="2 3">
    <name type="scientific">Exidia glandulosa HHB12029</name>
    <dbReference type="NCBI Taxonomy" id="1314781"/>
    <lineage>
        <taxon>Eukaryota</taxon>
        <taxon>Fungi</taxon>
        <taxon>Dikarya</taxon>
        <taxon>Basidiomycota</taxon>
        <taxon>Agaricomycotina</taxon>
        <taxon>Agaricomycetes</taxon>
        <taxon>Auriculariales</taxon>
        <taxon>Exidiaceae</taxon>
        <taxon>Exidia</taxon>
    </lineage>
</organism>
<dbReference type="Proteomes" id="UP000077266">
    <property type="component" value="Unassembled WGS sequence"/>
</dbReference>
<proteinExistence type="predicted"/>
<dbReference type="InParanoid" id="A0A165H5M5"/>
<dbReference type="EMBL" id="KV426026">
    <property type="protein sequence ID" value="KZV91487.1"/>
    <property type="molecule type" value="Genomic_DNA"/>
</dbReference>
<protein>
    <submittedName>
        <fullName evidence="2">Uncharacterized protein</fullName>
    </submittedName>
</protein>
<reference evidence="2 3" key="1">
    <citation type="journal article" date="2016" name="Mol. Biol. Evol.">
        <title>Comparative Genomics of Early-Diverging Mushroom-Forming Fungi Provides Insights into the Origins of Lignocellulose Decay Capabilities.</title>
        <authorList>
            <person name="Nagy L.G."/>
            <person name="Riley R."/>
            <person name="Tritt A."/>
            <person name="Adam C."/>
            <person name="Daum C."/>
            <person name="Floudas D."/>
            <person name="Sun H."/>
            <person name="Yadav J.S."/>
            <person name="Pangilinan J."/>
            <person name="Larsson K.H."/>
            <person name="Matsuura K."/>
            <person name="Barry K."/>
            <person name="Labutti K."/>
            <person name="Kuo R."/>
            <person name="Ohm R.A."/>
            <person name="Bhattacharya S.S."/>
            <person name="Shirouzu T."/>
            <person name="Yoshinaga Y."/>
            <person name="Martin F.M."/>
            <person name="Grigoriev I.V."/>
            <person name="Hibbett D.S."/>
        </authorList>
    </citation>
    <scope>NUCLEOTIDE SEQUENCE [LARGE SCALE GENOMIC DNA]</scope>
    <source>
        <strain evidence="2 3">HHB12029</strain>
    </source>
</reference>
<name>A0A165H5M5_EXIGL</name>
<dbReference type="AlphaFoldDB" id="A0A165H5M5"/>
<evidence type="ECO:0000313" key="3">
    <source>
        <dbReference type="Proteomes" id="UP000077266"/>
    </source>
</evidence>
<feature type="compositionally biased region" description="Low complexity" evidence="1">
    <location>
        <begin position="1"/>
        <end position="27"/>
    </location>
</feature>
<gene>
    <name evidence="2" type="ORF">EXIGLDRAFT_769832</name>
</gene>
<keyword evidence="3" id="KW-1185">Reference proteome</keyword>